<dbReference type="InterPro" id="IPR050238">
    <property type="entry name" value="DNA_Rep/Repair_Clamp_Loader"/>
</dbReference>
<dbReference type="GO" id="GO:0003887">
    <property type="term" value="F:DNA-directed DNA polymerase activity"/>
    <property type="evidence" value="ECO:0007669"/>
    <property type="project" value="InterPro"/>
</dbReference>
<dbReference type="EMBL" id="CP016172">
    <property type="protein sequence ID" value="ANN77680.1"/>
    <property type="molecule type" value="Genomic_DNA"/>
</dbReference>
<dbReference type="InterPro" id="IPR004622">
    <property type="entry name" value="DNA_pol_HolB"/>
</dbReference>
<feature type="compositionally biased region" description="Acidic residues" evidence="1">
    <location>
        <begin position="89"/>
        <end position="101"/>
    </location>
</feature>
<feature type="region of interest" description="Disordered" evidence="1">
    <location>
        <begin position="89"/>
        <end position="114"/>
    </location>
</feature>
<sequence length="353" mass="37362">MSVAQFLPWQTETARAWLGQRDRFAHAWLVHGMAGIGKLQFATAAAASLLCETPEQGLACGQCAACTWVSSGNHPDLRRIRPEAVALEEGAEAAAEGEDTEASTATGGAAKRAPSKEIRVDQIRGLESWFNTATHRGGWRVALLYPAQALNVISANALLKVLEEPPPHTVFLLVADAPDRLLPTLLSRCRRLPLAAPAAGQSLAWLQAQEGVADAASWLAAAGGAPLGALRLAQSGDSACPPWLDQLVAPLAKGQSPDVGTLADQLEKMPAVQWIDALQRLYVDLMLAGAGAQPRYFPALATAVARTAARANAARMAEAARWLTRQRAVAGHPLNPKLFAHAALQRVVLSCQA</sequence>
<protein>
    <submittedName>
        <fullName evidence="2">DNA polymerase III subunit delta</fullName>
    </submittedName>
</protein>
<dbReference type="OrthoDB" id="9811073at2"/>
<dbReference type="SUPFAM" id="SSF52540">
    <property type="entry name" value="P-loop containing nucleoside triphosphate hydrolases"/>
    <property type="match status" value="1"/>
</dbReference>
<evidence type="ECO:0000313" key="3">
    <source>
        <dbReference type="Proteomes" id="UP000091926"/>
    </source>
</evidence>
<dbReference type="RefSeq" id="WP_066657658.1">
    <property type="nucleotide sequence ID" value="NZ_CBCSCL010000032.1"/>
</dbReference>
<dbReference type="STRING" id="463014.BAU07_11690"/>
<dbReference type="PANTHER" id="PTHR11669">
    <property type="entry name" value="REPLICATION FACTOR C / DNA POLYMERASE III GAMMA-TAU SUBUNIT"/>
    <property type="match status" value="1"/>
</dbReference>
<dbReference type="Proteomes" id="UP000091926">
    <property type="component" value="Chromosome"/>
</dbReference>
<name>A0A193GCY4_9BORD</name>
<dbReference type="InterPro" id="IPR027417">
    <property type="entry name" value="P-loop_NTPase"/>
</dbReference>
<dbReference type="Gene3D" id="3.40.50.300">
    <property type="entry name" value="P-loop containing nucleotide triphosphate hydrolases"/>
    <property type="match status" value="1"/>
</dbReference>
<dbReference type="GO" id="GO:0009360">
    <property type="term" value="C:DNA polymerase III complex"/>
    <property type="evidence" value="ECO:0007669"/>
    <property type="project" value="TreeGrafter"/>
</dbReference>
<gene>
    <name evidence="2" type="ORF">BAU07_11690</name>
</gene>
<evidence type="ECO:0000256" key="1">
    <source>
        <dbReference type="SAM" id="MobiDB-lite"/>
    </source>
</evidence>
<reference evidence="2 3" key="1">
    <citation type="submission" date="2016-06" db="EMBL/GenBank/DDBJ databases">
        <title>Complete genome sequences of Bordetella bronchialis and Bordetella flabilis.</title>
        <authorList>
            <person name="LiPuma J.J."/>
            <person name="Spilker T."/>
        </authorList>
    </citation>
    <scope>NUCLEOTIDE SEQUENCE [LARGE SCALE GENOMIC DNA]</scope>
    <source>
        <strain evidence="2 3">AU10664</strain>
    </source>
</reference>
<dbReference type="GO" id="GO:0008408">
    <property type="term" value="F:3'-5' exonuclease activity"/>
    <property type="evidence" value="ECO:0007669"/>
    <property type="project" value="InterPro"/>
</dbReference>
<proteinExistence type="predicted"/>
<dbReference type="NCBIfam" id="TIGR00678">
    <property type="entry name" value="holB"/>
    <property type="match status" value="1"/>
</dbReference>
<keyword evidence="3" id="KW-1185">Reference proteome</keyword>
<dbReference type="Pfam" id="PF13177">
    <property type="entry name" value="DNA_pol3_delta2"/>
    <property type="match status" value="1"/>
</dbReference>
<evidence type="ECO:0000313" key="2">
    <source>
        <dbReference type="EMBL" id="ANN77680.1"/>
    </source>
</evidence>
<dbReference type="KEGG" id="bfz:BAU07_11690"/>
<dbReference type="PANTHER" id="PTHR11669:SF8">
    <property type="entry name" value="DNA POLYMERASE III SUBUNIT DELTA"/>
    <property type="match status" value="1"/>
</dbReference>
<accession>A0A193GCY4</accession>
<organism evidence="2 3">
    <name type="scientific">Bordetella flabilis</name>
    <dbReference type="NCBI Taxonomy" id="463014"/>
    <lineage>
        <taxon>Bacteria</taxon>
        <taxon>Pseudomonadati</taxon>
        <taxon>Pseudomonadota</taxon>
        <taxon>Betaproteobacteria</taxon>
        <taxon>Burkholderiales</taxon>
        <taxon>Alcaligenaceae</taxon>
        <taxon>Bordetella</taxon>
    </lineage>
</organism>
<dbReference type="AlphaFoldDB" id="A0A193GCY4"/>
<dbReference type="GO" id="GO:0006261">
    <property type="term" value="P:DNA-templated DNA replication"/>
    <property type="evidence" value="ECO:0007669"/>
    <property type="project" value="TreeGrafter"/>
</dbReference>